<dbReference type="EMBL" id="KC612553">
    <property type="protein sequence ID" value="AGH59984.1"/>
    <property type="molecule type" value="Genomic_DNA"/>
</dbReference>
<feature type="compositionally biased region" description="Basic and acidic residues" evidence="9">
    <location>
        <begin position="449"/>
        <end position="481"/>
    </location>
</feature>
<dbReference type="AlphaFoldDB" id="M4SVD8"/>
<feature type="signal peptide" evidence="10">
    <location>
        <begin position="1"/>
        <end position="23"/>
    </location>
</feature>
<feature type="region of interest" description="Disordered" evidence="9">
    <location>
        <begin position="395"/>
        <end position="483"/>
    </location>
</feature>
<evidence type="ECO:0000256" key="7">
    <source>
        <dbReference type="ARBA" id="ARBA00023180"/>
    </source>
</evidence>
<evidence type="ECO:0000256" key="4">
    <source>
        <dbReference type="ARBA" id="ARBA00022622"/>
    </source>
</evidence>
<dbReference type="GO" id="GO:0005886">
    <property type="term" value="C:plasma membrane"/>
    <property type="evidence" value="ECO:0007669"/>
    <property type="project" value="UniProtKB-SubCell"/>
</dbReference>
<name>M4SVD8_9TRYP</name>
<evidence type="ECO:0000256" key="10">
    <source>
        <dbReference type="SAM" id="SignalP"/>
    </source>
</evidence>
<evidence type="ECO:0000256" key="6">
    <source>
        <dbReference type="ARBA" id="ARBA00023136"/>
    </source>
</evidence>
<evidence type="ECO:0000256" key="9">
    <source>
        <dbReference type="SAM" id="MobiDB-lite"/>
    </source>
</evidence>
<dbReference type="VEuPathDB" id="TriTrypDB:Tb11.v5.0930"/>
<feature type="compositionally biased region" description="Basic and acidic residues" evidence="9">
    <location>
        <begin position="410"/>
        <end position="429"/>
    </location>
</feature>
<evidence type="ECO:0000256" key="5">
    <source>
        <dbReference type="ARBA" id="ARBA00022729"/>
    </source>
</evidence>
<reference evidence="12" key="1">
    <citation type="submission" date="2013-02" db="EMBL/GenBank/DDBJ databases">
        <authorList>
            <person name="Cross G.A.M."/>
            <person name="Kim H.-S."/>
            <person name="Wickstead B."/>
        </authorList>
    </citation>
    <scope>NUCLEOTIDE SEQUENCE</scope>
    <source>
        <strain evidence="12">Lister 427</strain>
    </source>
</reference>
<protein>
    <submittedName>
        <fullName evidence="12">Variant surface glycoprotein 1042</fullName>
    </submittedName>
</protein>
<accession>M4SVD8</accession>
<feature type="compositionally biased region" description="Basic and acidic residues" evidence="9">
    <location>
        <begin position="89"/>
        <end position="101"/>
    </location>
</feature>
<organism evidence="12">
    <name type="scientific">Trypanosoma brucei</name>
    <dbReference type="NCBI Taxonomy" id="5691"/>
    <lineage>
        <taxon>Eukaryota</taxon>
        <taxon>Discoba</taxon>
        <taxon>Euglenozoa</taxon>
        <taxon>Kinetoplastea</taxon>
        <taxon>Metakinetoplastina</taxon>
        <taxon>Trypanosomatida</taxon>
        <taxon>Trypanosomatidae</taxon>
        <taxon>Trypanosoma</taxon>
    </lineage>
</organism>
<keyword evidence="3" id="KW-1003">Cell membrane</keyword>
<dbReference type="VEuPathDB" id="TriTrypDB:Tb427_000684800"/>
<feature type="domain" description="Trypanosome variant surface glycoprotein B-type N-terminal" evidence="11">
    <location>
        <begin position="16"/>
        <end position="372"/>
    </location>
</feature>
<dbReference type="GO" id="GO:0098552">
    <property type="term" value="C:side of membrane"/>
    <property type="evidence" value="ECO:0007669"/>
    <property type="project" value="UniProtKB-KW"/>
</dbReference>
<dbReference type="SUPFAM" id="SSF118251">
    <property type="entry name" value="Variant surface glycoprotein MITAT 1.2, VSG 221, C-terminal domain"/>
    <property type="match status" value="1"/>
</dbReference>
<evidence type="ECO:0000313" key="12">
    <source>
        <dbReference type="EMBL" id="AGH59984.1"/>
    </source>
</evidence>
<keyword evidence="5 10" id="KW-0732">Signal</keyword>
<dbReference type="InterPro" id="IPR027446">
    <property type="entry name" value="VSG_C_dom_sf"/>
</dbReference>
<proteinExistence type="predicted"/>
<comment type="function">
    <text evidence="1">VSG forms a coat on the surface of the parasite. The trypanosome evades the immune response of the host by expressing a series of antigenically distinct VSGs from an estimated 1000 VSG genes.</text>
</comment>
<evidence type="ECO:0000259" key="11">
    <source>
        <dbReference type="Pfam" id="PF13206"/>
    </source>
</evidence>
<sequence>MRNKVNTLAIVASTLAAIAPGEAEVATGGHANLFAPLCELLQLADASTQPAEPETNGQGSYDKLQELNTSLSTKEWLVQFERPAPNQDRPAKPTKPFDSDQTRLDCWPDWIKAEEALATGDAEKTVLKRAHLETASQELRNAVILHLQPILKRAKELNAKLVNLQTGEGDDLFPKLQELLVEAVYGQKQVKPSNPTADNILGASAVTSHQAFCDNTDAGKPVSTVAALTICLCTKGSGSNGLAGICTNGAASASTAIANTFTNAPAIINNLKTGCPPLADTELTAEAIGRPLQALISQADTQPGATYLGTYSATGCNGDSDSGVCVKYTGAAAAAHAKLNESTWYSKLTTLTKKLKAREAKTKEISILSKLLKAEEEAGYKLSVVTQLQAAATPQINTSTSNPKAHPVTKQKEDEEECNKAKDEEECKTKTGCKYDANKTAGENCTLSEEGKQAVENQAGKDGEKEDIVQEKKRNMPEKNYRMQMGRRIVQRFQFYCK</sequence>
<keyword evidence="4" id="KW-0336">GPI-anchor</keyword>
<dbReference type="InterPro" id="IPR025932">
    <property type="entry name" value="Trypano_VSG_B_N_dom"/>
</dbReference>
<evidence type="ECO:0000256" key="3">
    <source>
        <dbReference type="ARBA" id="ARBA00022475"/>
    </source>
</evidence>
<evidence type="ECO:0000256" key="2">
    <source>
        <dbReference type="ARBA" id="ARBA00004609"/>
    </source>
</evidence>
<reference evidence="12" key="2">
    <citation type="journal article" date="2014" name="Mol. Biochem. Parasitol.">
        <title>Capturing the variant surface glycoprotein repertoire (the VSGnome) of Trypanosoma brucei Lister 427.</title>
        <authorList>
            <person name="Cross G.A."/>
            <person name="Kim H.S."/>
            <person name="Wickstead B."/>
        </authorList>
    </citation>
    <scope>NUCLEOTIDE SEQUENCE</scope>
    <source>
        <strain evidence="12">Lister 427</strain>
    </source>
</reference>
<dbReference type="Pfam" id="PF13206">
    <property type="entry name" value="VSG_B"/>
    <property type="match status" value="1"/>
</dbReference>
<keyword evidence="8" id="KW-0449">Lipoprotein</keyword>
<comment type="subcellular location">
    <subcellularLocation>
        <location evidence="2">Cell membrane</location>
        <topology evidence="2">Lipid-anchor</topology>
        <topology evidence="2">GPI-anchor</topology>
    </subcellularLocation>
</comment>
<evidence type="ECO:0000256" key="8">
    <source>
        <dbReference type="ARBA" id="ARBA00023288"/>
    </source>
</evidence>
<feature type="region of interest" description="Disordered" evidence="9">
    <location>
        <begin position="81"/>
        <end position="101"/>
    </location>
</feature>
<dbReference type="VEuPathDB" id="TriTrypDB:Tb1125.11.18190"/>
<keyword evidence="6" id="KW-0472">Membrane</keyword>
<dbReference type="Gene3D" id="4.10.110.20">
    <property type="entry name" value="Variant surface glycoprotein MITAT 1.2, VSG 221, C-terminal domain"/>
    <property type="match status" value="1"/>
</dbReference>
<feature type="chain" id="PRO_5004057380" evidence="10">
    <location>
        <begin position="24"/>
        <end position="498"/>
    </location>
</feature>
<evidence type="ECO:0000256" key="1">
    <source>
        <dbReference type="ARBA" id="ARBA00002523"/>
    </source>
</evidence>
<keyword evidence="7" id="KW-0325">Glycoprotein</keyword>